<dbReference type="PROSITE" id="PS51186">
    <property type="entry name" value="GNAT"/>
    <property type="match status" value="1"/>
</dbReference>
<evidence type="ECO:0000313" key="6">
    <source>
        <dbReference type="Proteomes" id="UP000008181"/>
    </source>
</evidence>
<proteinExistence type="predicted"/>
<dbReference type="InterPro" id="IPR036864">
    <property type="entry name" value="Zn2-C6_fun-type_DNA-bd_sf"/>
</dbReference>
<evidence type="ECO:0000259" key="4">
    <source>
        <dbReference type="PROSITE" id="PS51186"/>
    </source>
</evidence>
<sequence>MMRRSHKKSRNGCLECKKRHIKCDETRPHCINCTTVQRNCQYSTPWPVAKRSPSDRSASPQILPAGSISATGPVRSSPAPPLGPFPELHPVASGEEEPHSRVDMVHMELLHHYITHTSLYPLVTHVFMKDIVMSIGLREPYVMHALLALSAHHLSVTRPDRHDFYHNLAIQLQTRALSLFNSIDVASLGDSVQGRVPMFIFSCVLGFHALCDALAHRDPDFGSAIARFLAYVRLHRGIHTVMDGYWDDLRNTELRVIFDEMVPSLFHLDAEGRECDDIRDRIKSSSLTDEEIEAAQKAIDLAQWVFDAKPNPESRAYVLCSWVAMLPRPFVRILVEGRPEALAVLAYYFLAMHYCRDVWMIRGAGQHLLALLVDHFRGGEWYAWVEIPYRMLQESLALALHHPIARPSDESWTVPMARDFVITQPQEPDAARIAEIHLAAMDANPLLHAQFPTPESLASLRRFLAAYTAEQIRNDPAAAGVLVARDPVTGAIAGFVKWDSPSHPEDTKLESGDLRFLDGCRREFLDGYAALAAEAKARCFGDRPCYRVSFVCTDPACQGQGAGSLLTRQVLDMAAADGLPVYLESTGVAVPMYEKMGFRAVDGFEMRIPRRGSAELSEVYRETCMVWHPPPPPSGQGGRSG</sequence>
<dbReference type="EMBL" id="CP003009">
    <property type="protein sequence ID" value="AEO64146.1"/>
    <property type="molecule type" value="Genomic_DNA"/>
</dbReference>
<organism evidence="5 6">
    <name type="scientific">Thermothielavioides terrestris (strain ATCC 38088 / NRRL 8126)</name>
    <name type="common">Thielavia terrestris</name>
    <dbReference type="NCBI Taxonomy" id="578455"/>
    <lineage>
        <taxon>Eukaryota</taxon>
        <taxon>Fungi</taxon>
        <taxon>Dikarya</taxon>
        <taxon>Ascomycota</taxon>
        <taxon>Pezizomycotina</taxon>
        <taxon>Sordariomycetes</taxon>
        <taxon>Sordariomycetidae</taxon>
        <taxon>Sordariales</taxon>
        <taxon>Chaetomiaceae</taxon>
        <taxon>Thermothielavioides</taxon>
        <taxon>Thermothielavioides terrestris</taxon>
    </lineage>
</organism>
<dbReference type="InterPro" id="IPR016181">
    <property type="entry name" value="Acyl_CoA_acyltransferase"/>
</dbReference>
<dbReference type="RefSeq" id="XP_003650482.1">
    <property type="nucleotide sequence ID" value="XM_003650434.1"/>
</dbReference>
<accession>G2QQY8</accession>
<evidence type="ECO:0000313" key="5">
    <source>
        <dbReference type="EMBL" id="AEO64146.1"/>
    </source>
</evidence>
<reference evidence="5 6" key="1">
    <citation type="journal article" date="2011" name="Nat. Biotechnol.">
        <title>Comparative genomic analysis of the thermophilic biomass-degrading fungi Myceliophthora thermophila and Thielavia terrestris.</title>
        <authorList>
            <person name="Berka R.M."/>
            <person name="Grigoriev I.V."/>
            <person name="Otillar R."/>
            <person name="Salamov A."/>
            <person name="Grimwood J."/>
            <person name="Reid I."/>
            <person name="Ishmael N."/>
            <person name="John T."/>
            <person name="Darmond C."/>
            <person name="Moisan M.-C."/>
            <person name="Henrissat B."/>
            <person name="Coutinho P.M."/>
            <person name="Lombard V."/>
            <person name="Natvig D.O."/>
            <person name="Lindquist E."/>
            <person name="Schmutz J."/>
            <person name="Lucas S."/>
            <person name="Harris P."/>
            <person name="Powlowski J."/>
            <person name="Bellemare A."/>
            <person name="Taylor D."/>
            <person name="Butler G."/>
            <person name="de Vries R.P."/>
            <person name="Allijn I.E."/>
            <person name="van den Brink J."/>
            <person name="Ushinsky S."/>
            <person name="Storms R."/>
            <person name="Powell A.J."/>
            <person name="Paulsen I.T."/>
            <person name="Elbourne L.D.H."/>
            <person name="Baker S.E."/>
            <person name="Magnuson J."/>
            <person name="LaBoissiere S."/>
            <person name="Clutterbuck A.J."/>
            <person name="Martinez D."/>
            <person name="Wogulis M."/>
            <person name="de Leon A.L."/>
            <person name="Rey M.W."/>
            <person name="Tsang A."/>
        </authorList>
    </citation>
    <scope>NUCLEOTIDE SEQUENCE [LARGE SCALE GENOMIC DNA]</scope>
    <source>
        <strain evidence="6">ATCC 38088 / NRRL 8126</strain>
    </source>
</reference>
<dbReference type="PROSITE" id="PS50048">
    <property type="entry name" value="ZN2_CY6_FUNGAL_2"/>
    <property type="match status" value="1"/>
</dbReference>
<dbReference type="Pfam" id="PF13673">
    <property type="entry name" value="Acetyltransf_10"/>
    <property type="match status" value="1"/>
</dbReference>
<dbReference type="GeneID" id="11516719"/>
<dbReference type="HOGENOM" id="CLU_424592_0_0_1"/>
<dbReference type="Proteomes" id="UP000008181">
    <property type="component" value="Chromosome 1"/>
</dbReference>
<keyword evidence="1" id="KW-0539">Nucleus</keyword>
<dbReference type="InterPro" id="IPR000182">
    <property type="entry name" value="GNAT_dom"/>
</dbReference>
<dbReference type="PROSITE" id="PS00463">
    <property type="entry name" value="ZN2_CY6_FUNGAL_1"/>
    <property type="match status" value="1"/>
</dbReference>
<dbReference type="SMART" id="SM00066">
    <property type="entry name" value="GAL4"/>
    <property type="match status" value="1"/>
</dbReference>
<dbReference type="CDD" id="cd00067">
    <property type="entry name" value="GAL4"/>
    <property type="match status" value="1"/>
</dbReference>
<dbReference type="GO" id="GO:0001228">
    <property type="term" value="F:DNA-binding transcription activator activity, RNA polymerase II-specific"/>
    <property type="evidence" value="ECO:0007669"/>
    <property type="project" value="TreeGrafter"/>
</dbReference>
<evidence type="ECO:0000259" key="3">
    <source>
        <dbReference type="PROSITE" id="PS50048"/>
    </source>
</evidence>
<dbReference type="OrthoDB" id="196847at2759"/>
<dbReference type="Pfam" id="PF00172">
    <property type="entry name" value="Zn_clus"/>
    <property type="match status" value="1"/>
</dbReference>
<dbReference type="SUPFAM" id="SSF55729">
    <property type="entry name" value="Acyl-CoA N-acyltransferases (Nat)"/>
    <property type="match status" value="1"/>
</dbReference>
<dbReference type="AlphaFoldDB" id="G2QQY8"/>
<feature type="region of interest" description="Disordered" evidence="2">
    <location>
        <begin position="45"/>
        <end position="94"/>
    </location>
</feature>
<evidence type="ECO:0000256" key="1">
    <source>
        <dbReference type="ARBA" id="ARBA00023242"/>
    </source>
</evidence>
<evidence type="ECO:0008006" key="7">
    <source>
        <dbReference type="Google" id="ProtNLM"/>
    </source>
</evidence>
<dbReference type="Gene3D" id="4.10.240.10">
    <property type="entry name" value="Zn(2)-C6 fungal-type DNA-binding domain"/>
    <property type="match status" value="1"/>
</dbReference>
<feature type="domain" description="Zn(2)-C6 fungal-type" evidence="3">
    <location>
        <begin position="12"/>
        <end position="42"/>
    </location>
</feature>
<evidence type="ECO:0000256" key="2">
    <source>
        <dbReference type="SAM" id="MobiDB-lite"/>
    </source>
</evidence>
<dbReference type="eggNOG" id="ENOG502SVCF">
    <property type="taxonomic scope" value="Eukaryota"/>
</dbReference>
<dbReference type="GO" id="GO:0016747">
    <property type="term" value="F:acyltransferase activity, transferring groups other than amino-acyl groups"/>
    <property type="evidence" value="ECO:0007669"/>
    <property type="project" value="InterPro"/>
</dbReference>
<dbReference type="GO" id="GO:0008270">
    <property type="term" value="F:zinc ion binding"/>
    <property type="evidence" value="ECO:0007669"/>
    <property type="project" value="InterPro"/>
</dbReference>
<dbReference type="STRING" id="578455.G2QQY8"/>
<dbReference type="PANTHER" id="PTHR47784">
    <property type="entry name" value="STEROL UPTAKE CONTROL PROTEIN 2"/>
    <property type="match status" value="1"/>
</dbReference>
<feature type="domain" description="N-acetyltransferase" evidence="4">
    <location>
        <begin position="482"/>
        <end position="622"/>
    </location>
</feature>
<name>G2QQY8_THETT</name>
<dbReference type="InterPro" id="IPR001138">
    <property type="entry name" value="Zn2Cys6_DnaBD"/>
</dbReference>
<dbReference type="KEGG" id="ttt:THITE_74161"/>
<dbReference type="PANTHER" id="PTHR47784:SF4">
    <property type="entry name" value="ZN(II)2CYS6 TRANSCRIPTION FACTOR (EUROFUNG)"/>
    <property type="match status" value="1"/>
</dbReference>
<dbReference type="Gene3D" id="3.40.630.30">
    <property type="match status" value="1"/>
</dbReference>
<dbReference type="SUPFAM" id="SSF57701">
    <property type="entry name" value="Zn2/Cys6 DNA-binding domain"/>
    <property type="match status" value="1"/>
</dbReference>
<gene>
    <name evidence="5" type="ORF">THITE_74161</name>
</gene>
<protein>
    <recommendedName>
        <fullName evidence="7">Zn(2)-C6 fungal-type domain-containing protein</fullName>
    </recommendedName>
</protein>
<dbReference type="InterPro" id="IPR021858">
    <property type="entry name" value="Fun_TF"/>
</dbReference>
<dbReference type="Pfam" id="PF11951">
    <property type="entry name" value="Fungal_trans_2"/>
    <property type="match status" value="1"/>
</dbReference>
<keyword evidence="6" id="KW-1185">Reference proteome</keyword>
<dbReference type="InterPro" id="IPR053157">
    <property type="entry name" value="Sterol_Uptake_Regulator"/>
</dbReference>